<dbReference type="InterPro" id="IPR024079">
    <property type="entry name" value="MetalloPept_cat_dom_sf"/>
</dbReference>
<dbReference type="GO" id="GO:0008270">
    <property type="term" value="F:zinc ion binding"/>
    <property type="evidence" value="ECO:0007669"/>
    <property type="project" value="UniProtKB-UniRule"/>
</dbReference>
<keyword evidence="16" id="KW-1185">Reference proteome</keyword>
<evidence type="ECO:0000313" key="17">
    <source>
        <dbReference type="WBParaSite" id="ASIM_0000119301-mRNA-1"/>
    </source>
</evidence>
<name>A0A0M3J0Z9_ANISI</name>
<evidence type="ECO:0000313" key="16">
    <source>
        <dbReference type="Proteomes" id="UP000267096"/>
    </source>
</evidence>
<dbReference type="GO" id="GO:0004222">
    <property type="term" value="F:metalloendopeptidase activity"/>
    <property type="evidence" value="ECO:0007669"/>
    <property type="project" value="UniProtKB-UniRule"/>
</dbReference>
<evidence type="ECO:0000259" key="14">
    <source>
        <dbReference type="PROSITE" id="PS51864"/>
    </source>
</evidence>
<evidence type="ECO:0000256" key="1">
    <source>
        <dbReference type="ARBA" id="ARBA00022536"/>
    </source>
</evidence>
<dbReference type="GO" id="GO:0018996">
    <property type="term" value="P:molting cycle, collagen and cuticulin-based cuticle"/>
    <property type="evidence" value="ECO:0007669"/>
    <property type="project" value="UniProtKB-ARBA"/>
</dbReference>
<evidence type="ECO:0000259" key="13">
    <source>
        <dbReference type="PROSITE" id="PS01180"/>
    </source>
</evidence>
<keyword evidence="5 10" id="KW-0862">Zinc</keyword>
<keyword evidence="3 10" id="KW-0479">Metal-binding</keyword>
<comment type="cofactor">
    <cofactor evidence="10 11">
        <name>Zn(2+)</name>
        <dbReference type="ChEBI" id="CHEBI:29105"/>
    </cofactor>
    <text evidence="10 11">Binds 1 zinc ion per subunit.</text>
</comment>
<organism evidence="17">
    <name type="scientific">Anisakis simplex</name>
    <name type="common">Herring worm</name>
    <dbReference type="NCBI Taxonomy" id="6269"/>
    <lineage>
        <taxon>Eukaryota</taxon>
        <taxon>Metazoa</taxon>
        <taxon>Ecdysozoa</taxon>
        <taxon>Nematoda</taxon>
        <taxon>Chromadorea</taxon>
        <taxon>Rhabditida</taxon>
        <taxon>Spirurina</taxon>
        <taxon>Ascaridomorpha</taxon>
        <taxon>Ascaridoidea</taxon>
        <taxon>Anisakidae</taxon>
        <taxon>Anisakis</taxon>
        <taxon>Anisakis simplex complex</taxon>
    </lineage>
</organism>
<comment type="caution">
    <text evidence="9">Lacks conserved residue(s) required for the propagation of feature annotation.</text>
</comment>
<dbReference type="Proteomes" id="UP000267096">
    <property type="component" value="Unassembled WGS sequence"/>
</dbReference>
<protein>
    <recommendedName>
        <fullName evidence="11">Metalloendopeptidase</fullName>
        <ecNumber evidence="11">3.4.24.-</ecNumber>
    </recommendedName>
</protein>
<evidence type="ECO:0000256" key="12">
    <source>
        <dbReference type="SAM" id="Phobius"/>
    </source>
</evidence>
<reference evidence="15 16" key="2">
    <citation type="submission" date="2018-11" db="EMBL/GenBank/DDBJ databases">
        <authorList>
            <consortium name="Pathogen Informatics"/>
        </authorList>
    </citation>
    <scope>NUCLEOTIDE SEQUENCE [LARGE SCALE GENOMIC DNA]</scope>
</reference>
<dbReference type="PRINTS" id="PR00480">
    <property type="entry name" value="ASTACIN"/>
</dbReference>
<dbReference type="EMBL" id="UYRR01001006">
    <property type="protein sequence ID" value="VDK18395.1"/>
    <property type="molecule type" value="Genomic_DNA"/>
</dbReference>
<dbReference type="PANTHER" id="PTHR10127">
    <property type="entry name" value="DISCOIDIN, CUB, EGF, LAMININ , AND ZINC METALLOPROTEASE DOMAIN CONTAINING"/>
    <property type="match status" value="1"/>
</dbReference>
<keyword evidence="12" id="KW-0812">Transmembrane</keyword>
<sequence length="434" mass="49721">MVSGLVIWRIWFGVITSILVCSVQARYIYDQLLNGKSTFVDENALDRFLMNMDRLNLIQSKIFGIDHVSWFRDQHFCISHRWSGSDQEREVRDQLKMKEEGDELSGRRAVRTVFSDLRYRWKSFPIHYVFSVLSNYKLISDKQVIISVDRDVIEASIKHWEESTCVTFKETTNYSQQHSLIEFIKGFGCYSNIGRYPYGVQQISIGFGCETVGIVAHEIGHALGFFHEQSRYDRDDYVRILGRNIESGFASQFSKHSSKYIETYGVPYDFGSAMHYDQRAFSKSNLNTIETVDPNYQNTIGQRSRLSFSDVKKINAAYCSDVCAQKLACQFGGYTDPKNCSSCRCTDGLSAPLCADPVRTSKDCGQLKRQATARFQEISTSGSGECNYLITAPSRRAQILIEFVGALRFPRQIPCRFQFVEIRYEHDLSTTGAR</sequence>
<feature type="active site" evidence="10">
    <location>
        <position position="218"/>
    </location>
</feature>
<dbReference type="Pfam" id="PF01400">
    <property type="entry name" value="Astacin"/>
    <property type="match status" value="1"/>
</dbReference>
<dbReference type="SMART" id="SM00235">
    <property type="entry name" value="ZnMc"/>
    <property type="match status" value="1"/>
</dbReference>
<keyword evidence="1" id="KW-0245">EGF-like domain</keyword>
<feature type="binding site" evidence="10">
    <location>
        <position position="221"/>
    </location>
    <ligand>
        <name>Zn(2+)</name>
        <dbReference type="ChEBI" id="CHEBI:29105"/>
        <note>catalytic</note>
    </ligand>
</feature>
<dbReference type="Gene3D" id="3.40.390.10">
    <property type="entry name" value="Collagenase (Catalytic Domain)"/>
    <property type="match status" value="1"/>
</dbReference>
<dbReference type="InterPro" id="IPR000859">
    <property type="entry name" value="CUB_dom"/>
</dbReference>
<keyword evidence="2 10" id="KW-0645">Protease</keyword>
<keyword evidence="4 10" id="KW-0378">Hydrolase</keyword>
<dbReference type="FunFam" id="3.40.390.10:FF:000028">
    <property type="entry name" value="Zinc metalloproteinase"/>
    <property type="match status" value="1"/>
</dbReference>
<keyword evidence="12" id="KW-0472">Membrane</keyword>
<accession>A0A0M3J0Z9</accession>
<dbReference type="EC" id="3.4.24.-" evidence="11"/>
<dbReference type="PROSITE" id="PS01180">
    <property type="entry name" value="CUB"/>
    <property type="match status" value="1"/>
</dbReference>
<dbReference type="CDD" id="cd04280">
    <property type="entry name" value="ZnMc_astacin_like"/>
    <property type="match status" value="1"/>
</dbReference>
<keyword evidence="7" id="KW-1015">Disulfide bond</keyword>
<dbReference type="PROSITE" id="PS51864">
    <property type="entry name" value="ASTACIN"/>
    <property type="match status" value="1"/>
</dbReference>
<keyword evidence="12" id="KW-1133">Transmembrane helix</keyword>
<proteinExistence type="predicted"/>
<evidence type="ECO:0000256" key="10">
    <source>
        <dbReference type="PROSITE-ProRule" id="PRU01211"/>
    </source>
</evidence>
<feature type="binding site" evidence="10">
    <location>
        <position position="217"/>
    </location>
    <ligand>
        <name>Zn(2+)</name>
        <dbReference type="ChEBI" id="CHEBI:29105"/>
        <note>catalytic</note>
    </ligand>
</feature>
<dbReference type="SUPFAM" id="SSF55486">
    <property type="entry name" value="Metalloproteases ('zincins'), catalytic domain"/>
    <property type="match status" value="1"/>
</dbReference>
<evidence type="ECO:0000256" key="4">
    <source>
        <dbReference type="ARBA" id="ARBA00022801"/>
    </source>
</evidence>
<dbReference type="InterPro" id="IPR001506">
    <property type="entry name" value="Peptidase_M12A"/>
</dbReference>
<evidence type="ECO:0000256" key="7">
    <source>
        <dbReference type="ARBA" id="ARBA00023157"/>
    </source>
</evidence>
<reference evidence="17" key="1">
    <citation type="submission" date="2017-02" db="UniProtKB">
        <authorList>
            <consortium name="WormBaseParasite"/>
        </authorList>
    </citation>
    <scope>IDENTIFICATION</scope>
</reference>
<dbReference type="PANTHER" id="PTHR10127:SF780">
    <property type="entry name" value="METALLOENDOPEPTIDASE"/>
    <property type="match status" value="1"/>
</dbReference>
<evidence type="ECO:0000256" key="5">
    <source>
        <dbReference type="ARBA" id="ARBA00022833"/>
    </source>
</evidence>
<dbReference type="AlphaFoldDB" id="A0A0M3J0Z9"/>
<feature type="domain" description="CUB" evidence="13">
    <location>
        <begin position="354"/>
        <end position="434"/>
    </location>
</feature>
<keyword evidence="8" id="KW-0325">Glycoprotein</keyword>
<dbReference type="InterPro" id="IPR034035">
    <property type="entry name" value="Astacin-like_dom"/>
</dbReference>
<evidence type="ECO:0000256" key="11">
    <source>
        <dbReference type="RuleBase" id="RU361183"/>
    </source>
</evidence>
<evidence type="ECO:0000256" key="3">
    <source>
        <dbReference type="ARBA" id="ARBA00022723"/>
    </source>
</evidence>
<feature type="transmembrane region" description="Helical" evidence="12">
    <location>
        <begin position="6"/>
        <end position="29"/>
    </location>
</feature>
<evidence type="ECO:0000256" key="9">
    <source>
        <dbReference type="PROSITE-ProRule" id="PRU00059"/>
    </source>
</evidence>
<evidence type="ECO:0000256" key="6">
    <source>
        <dbReference type="ARBA" id="ARBA00023049"/>
    </source>
</evidence>
<evidence type="ECO:0000256" key="2">
    <source>
        <dbReference type="ARBA" id="ARBA00022670"/>
    </source>
</evidence>
<dbReference type="InterPro" id="IPR006026">
    <property type="entry name" value="Peptidase_Metallo"/>
</dbReference>
<feature type="binding site" evidence="10">
    <location>
        <position position="227"/>
    </location>
    <ligand>
        <name>Zn(2+)</name>
        <dbReference type="ChEBI" id="CHEBI:29105"/>
        <note>catalytic</note>
    </ligand>
</feature>
<dbReference type="GO" id="GO:0006508">
    <property type="term" value="P:proteolysis"/>
    <property type="evidence" value="ECO:0007669"/>
    <property type="project" value="UniProtKB-KW"/>
</dbReference>
<evidence type="ECO:0000256" key="8">
    <source>
        <dbReference type="ARBA" id="ARBA00023180"/>
    </source>
</evidence>
<dbReference type="OrthoDB" id="5913174at2759"/>
<feature type="domain" description="Peptidase M12A" evidence="14">
    <location>
        <begin position="108"/>
        <end position="320"/>
    </location>
</feature>
<gene>
    <name evidence="15" type="ORF">ASIM_LOCUS1082</name>
</gene>
<dbReference type="WBParaSite" id="ASIM_0000119301-mRNA-1">
    <property type="protein sequence ID" value="ASIM_0000119301-mRNA-1"/>
    <property type="gene ID" value="ASIM_0000119301"/>
</dbReference>
<evidence type="ECO:0000313" key="15">
    <source>
        <dbReference type="EMBL" id="VDK18395.1"/>
    </source>
</evidence>
<keyword evidence="6 10" id="KW-0482">Metalloprotease</keyword>